<proteinExistence type="predicted"/>
<dbReference type="EMBL" id="GL379841">
    <property type="protein sequence ID" value="EGT53449.1"/>
    <property type="molecule type" value="Genomic_DNA"/>
</dbReference>
<name>G0N5W5_CAEBE</name>
<dbReference type="AlphaFoldDB" id="G0N5W5"/>
<keyword evidence="1" id="KW-1133">Transmembrane helix</keyword>
<feature type="signal peptide" evidence="2">
    <location>
        <begin position="1"/>
        <end position="19"/>
    </location>
</feature>
<evidence type="ECO:0000256" key="2">
    <source>
        <dbReference type="SAM" id="SignalP"/>
    </source>
</evidence>
<sequence>MTSTLRFLVWLLLIPLTSCANEYRKLYSFVCQNPVLVYITGAACVLLIMVLLHQIFCVPVNTCKRAPKSVKKECKKDNEIEMISLGTNNV</sequence>
<gene>
    <name evidence="3" type="ORF">CAEBREN_00542</name>
</gene>
<feature type="chain" id="PRO_5003404274" evidence="2">
    <location>
        <begin position="20"/>
        <end position="90"/>
    </location>
</feature>
<dbReference type="Proteomes" id="UP000008068">
    <property type="component" value="Unassembled WGS sequence"/>
</dbReference>
<evidence type="ECO:0000313" key="3">
    <source>
        <dbReference type="EMBL" id="EGT53449.1"/>
    </source>
</evidence>
<evidence type="ECO:0000256" key="1">
    <source>
        <dbReference type="SAM" id="Phobius"/>
    </source>
</evidence>
<keyword evidence="1" id="KW-0472">Membrane</keyword>
<dbReference type="InParanoid" id="G0N5W5"/>
<organism evidence="4">
    <name type="scientific">Caenorhabditis brenneri</name>
    <name type="common">Nematode worm</name>
    <dbReference type="NCBI Taxonomy" id="135651"/>
    <lineage>
        <taxon>Eukaryota</taxon>
        <taxon>Metazoa</taxon>
        <taxon>Ecdysozoa</taxon>
        <taxon>Nematoda</taxon>
        <taxon>Chromadorea</taxon>
        <taxon>Rhabditida</taxon>
        <taxon>Rhabditina</taxon>
        <taxon>Rhabditomorpha</taxon>
        <taxon>Rhabditoidea</taxon>
        <taxon>Rhabditidae</taxon>
        <taxon>Peloderinae</taxon>
        <taxon>Caenorhabditis</taxon>
    </lineage>
</organism>
<evidence type="ECO:0000313" key="4">
    <source>
        <dbReference type="Proteomes" id="UP000008068"/>
    </source>
</evidence>
<feature type="transmembrane region" description="Helical" evidence="1">
    <location>
        <begin position="35"/>
        <end position="58"/>
    </location>
</feature>
<keyword evidence="2" id="KW-0732">Signal</keyword>
<accession>G0N5W5</accession>
<keyword evidence="1" id="KW-0812">Transmembrane</keyword>
<dbReference type="HOGENOM" id="CLU_2442810_0_0_1"/>
<protein>
    <submittedName>
        <fullName evidence="3">Uncharacterized protein</fullName>
    </submittedName>
</protein>
<keyword evidence="4" id="KW-1185">Reference proteome</keyword>
<reference evidence="4" key="1">
    <citation type="submission" date="2011-07" db="EMBL/GenBank/DDBJ databases">
        <authorList>
            <consortium name="Caenorhabditis brenneri Sequencing and Analysis Consortium"/>
            <person name="Wilson R.K."/>
        </authorList>
    </citation>
    <scope>NUCLEOTIDE SEQUENCE [LARGE SCALE GENOMIC DNA]</scope>
    <source>
        <strain evidence="4">PB2801</strain>
    </source>
</reference>